<organism evidence="1 2">
    <name type="scientific">Rubus argutus</name>
    <name type="common">Southern blackberry</name>
    <dbReference type="NCBI Taxonomy" id="59490"/>
    <lineage>
        <taxon>Eukaryota</taxon>
        <taxon>Viridiplantae</taxon>
        <taxon>Streptophyta</taxon>
        <taxon>Embryophyta</taxon>
        <taxon>Tracheophyta</taxon>
        <taxon>Spermatophyta</taxon>
        <taxon>Magnoliopsida</taxon>
        <taxon>eudicotyledons</taxon>
        <taxon>Gunneridae</taxon>
        <taxon>Pentapetalae</taxon>
        <taxon>rosids</taxon>
        <taxon>fabids</taxon>
        <taxon>Rosales</taxon>
        <taxon>Rosaceae</taxon>
        <taxon>Rosoideae</taxon>
        <taxon>Rosoideae incertae sedis</taxon>
        <taxon>Rubus</taxon>
    </lineage>
</organism>
<evidence type="ECO:0000313" key="2">
    <source>
        <dbReference type="Proteomes" id="UP001457282"/>
    </source>
</evidence>
<keyword evidence="2" id="KW-1185">Reference proteome</keyword>
<dbReference type="Proteomes" id="UP001457282">
    <property type="component" value="Unassembled WGS sequence"/>
</dbReference>
<accession>A0AAW1VG19</accession>
<dbReference type="AlphaFoldDB" id="A0AAW1VG19"/>
<comment type="caution">
    <text evidence="1">The sequence shown here is derived from an EMBL/GenBank/DDBJ whole genome shotgun (WGS) entry which is preliminary data.</text>
</comment>
<name>A0AAW1VG19_RUBAR</name>
<protein>
    <submittedName>
        <fullName evidence="1">Uncharacterized protein</fullName>
    </submittedName>
</protein>
<reference evidence="1 2" key="1">
    <citation type="journal article" date="2023" name="G3 (Bethesda)">
        <title>A chromosome-length genome assembly and annotation of blackberry (Rubus argutus, cv. 'Hillquist').</title>
        <authorList>
            <person name="Bruna T."/>
            <person name="Aryal R."/>
            <person name="Dudchenko O."/>
            <person name="Sargent D.J."/>
            <person name="Mead D."/>
            <person name="Buti M."/>
            <person name="Cavallini A."/>
            <person name="Hytonen T."/>
            <person name="Andres J."/>
            <person name="Pham M."/>
            <person name="Weisz D."/>
            <person name="Mascagni F."/>
            <person name="Usai G."/>
            <person name="Natali L."/>
            <person name="Bassil N."/>
            <person name="Fernandez G.E."/>
            <person name="Lomsadze A."/>
            <person name="Armour M."/>
            <person name="Olukolu B."/>
            <person name="Poorten T."/>
            <person name="Britton C."/>
            <person name="Davik J."/>
            <person name="Ashrafi H."/>
            <person name="Aiden E.L."/>
            <person name="Borodovsky M."/>
            <person name="Worthington M."/>
        </authorList>
    </citation>
    <scope>NUCLEOTIDE SEQUENCE [LARGE SCALE GENOMIC DNA]</scope>
    <source>
        <strain evidence="1">PI 553951</strain>
    </source>
</reference>
<evidence type="ECO:0000313" key="1">
    <source>
        <dbReference type="EMBL" id="KAK9901774.1"/>
    </source>
</evidence>
<sequence length="91" mass="10703">MRRRQRRGWVISVINGDGTAGNNDDGDRVTAARRAAINGGEKWLGSMRYLWADLKIGTAVIQGSLEWLDLQKKRRQRRRRPGFFREQRRHR</sequence>
<proteinExistence type="predicted"/>
<gene>
    <name evidence="1" type="ORF">M0R45_002045</name>
</gene>
<dbReference type="EMBL" id="JBEDUW010000290">
    <property type="protein sequence ID" value="KAK9901774.1"/>
    <property type="molecule type" value="Genomic_DNA"/>
</dbReference>